<dbReference type="PANTHER" id="PTHR34299">
    <property type="entry name" value="DIACYLGLYCEROL KINASE"/>
    <property type="match status" value="1"/>
</dbReference>
<dbReference type="EMBL" id="PCSB01000065">
    <property type="protein sequence ID" value="PIP31525.1"/>
    <property type="molecule type" value="Genomic_DNA"/>
</dbReference>
<dbReference type="PANTHER" id="PTHR34299:SF1">
    <property type="entry name" value="DIACYLGLYCEROL KINASE"/>
    <property type="match status" value="1"/>
</dbReference>
<dbReference type="AlphaFoldDB" id="A0A2G9ZEC0"/>
<comment type="cofactor">
    <cofactor evidence="18">
        <name>Mg(2+)</name>
        <dbReference type="ChEBI" id="CHEBI:18420"/>
    </cofactor>
    <text evidence="18">Mn(2+), Zn(2+), Cd(2+) and Co(2+) support activity to lesser extents.</text>
</comment>
<evidence type="ECO:0000256" key="2">
    <source>
        <dbReference type="ARBA" id="ARBA00005967"/>
    </source>
</evidence>
<keyword evidence="13" id="KW-0594">Phospholipid biosynthesis</keyword>
<evidence type="ECO:0000256" key="13">
    <source>
        <dbReference type="ARBA" id="ARBA00023209"/>
    </source>
</evidence>
<keyword evidence="5" id="KW-0808">Transferase</keyword>
<comment type="caution">
    <text evidence="20">The sequence shown here is derived from an EMBL/GenBank/DDBJ whole genome shotgun (WGS) entry which is preliminary data.</text>
</comment>
<proteinExistence type="inferred from homology"/>
<evidence type="ECO:0000256" key="12">
    <source>
        <dbReference type="ARBA" id="ARBA00023136"/>
    </source>
</evidence>
<comment type="subcellular location">
    <subcellularLocation>
        <location evidence="1">Cell membrane</location>
        <topology evidence="1">Multi-pass membrane protein</topology>
    </subcellularLocation>
</comment>
<keyword evidence="14" id="KW-1208">Phospholipid metabolism</keyword>
<keyword evidence="9 17" id="KW-0067">ATP-binding</keyword>
<keyword evidence="10 19" id="KW-1133">Transmembrane helix</keyword>
<evidence type="ECO:0000256" key="1">
    <source>
        <dbReference type="ARBA" id="ARBA00004651"/>
    </source>
</evidence>
<dbReference type="Pfam" id="PF01219">
    <property type="entry name" value="DAGK_prokar"/>
    <property type="match status" value="1"/>
</dbReference>
<keyword evidence="8 20" id="KW-0418">Kinase</keyword>
<feature type="binding site" evidence="17">
    <location>
        <begin position="91"/>
        <end position="92"/>
    </location>
    <ligand>
        <name>ATP</name>
        <dbReference type="ChEBI" id="CHEBI:30616"/>
    </ligand>
</feature>
<dbReference type="CDD" id="cd14265">
    <property type="entry name" value="UDPK_IM_like"/>
    <property type="match status" value="1"/>
</dbReference>
<keyword evidence="7 17" id="KW-0547">Nucleotide-binding</keyword>
<accession>A0A2G9ZEC0</accession>
<reference evidence="20 21" key="1">
    <citation type="submission" date="2017-09" db="EMBL/GenBank/DDBJ databases">
        <title>Depth-based differentiation of microbial function through sediment-hosted aquifers and enrichment of novel symbionts in the deep terrestrial subsurface.</title>
        <authorList>
            <person name="Probst A.J."/>
            <person name="Ladd B."/>
            <person name="Jarett J.K."/>
            <person name="Geller-Mcgrath D.E."/>
            <person name="Sieber C.M."/>
            <person name="Emerson J.B."/>
            <person name="Anantharaman K."/>
            <person name="Thomas B.C."/>
            <person name="Malmstrom R."/>
            <person name="Stieglmeier M."/>
            <person name="Klingl A."/>
            <person name="Woyke T."/>
            <person name="Ryan C.M."/>
            <person name="Banfield J.F."/>
        </authorList>
    </citation>
    <scope>NUCLEOTIDE SEQUENCE [LARGE SCALE GENOMIC DNA]</scope>
    <source>
        <strain evidence="20">CG23_combo_of_CG06-09_8_20_14_all_37_87_8</strain>
    </source>
</reference>
<evidence type="ECO:0000256" key="18">
    <source>
        <dbReference type="PIRSR" id="PIRSR600829-4"/>
    </source>
</evidence>
<feature type="binding site" evidence="17">
    <location>
        <position position="25"/>
    </location>
    <ligand>
        <name>ATP</name>
        <dbReference type="ChEBI" id="CHEBI:30616"/>
    </ligand>
</feature>
<keyword evidence="12 19" id="KW-0472">Membrane</keyword>
<feature type="binding site" evidence="18">
    <location>
        <position position="25"/>
    </location>
    <ligand>
        <name>a divalent metal cation</name>
        <dbReference type="ChEBI" id="CHEBI:60240"/>
    </ligand>
</feature>
<evidence type="ECO:0000256" key="19">
    <source>
        <dbReference type="SAM" id="Phobius"/>
    </source>
</evidence>
<evidence type="ECO:0000256" key="6">
    <source>
        <dbReference type="ARBA" id="ARBA00022692"/>
    </source>
</evidence>
<evidence type="ECO:0000256" key="7">
    <source>
        <dbReference type="ARBA" id="ARBA00022741"/>
    </source>
</evidence>
<keyword evidence="6 19" id="KW-0812">Transmembrane</keyword>
<evidence type="ECO:0000256" key="5">
    <source>
        <dbReference type="ARBA" id="ARBA00022679"/>
    </source>
</evidence>
<dbReference type="InterPro" id="IPR033717">
    <property type="entry name" value="UDPK"/>
</dbReference>
<dbReference type="GO" id="GO:0008654">
    <property type="term" value="P:phospholipid biosynthetic process"/>
    <property type="evidence" value="ECO:0007669"/>
    <property type="project" value="UniProtKB-KW"/>
</dbReference>
<evidence type="ECO:0000256" key="3">
    <source>
        <dbReference type="ARBA" id="ARBA00022475"/>
    </source>
</evidence>
<dbReference type="GO" id="GO:0046872">
    <property type="term" value="F:metal ion binding"/>
    <property type="evidence" value="ECO:0007669"/>
    <property type="project" value="UniProtKB-KW"/>
</dbReference>
<feature type="transmembrane region" description="Helical" evidence="19">
    <location>
        <begin position="93"/>
        <end position="114"/>
    </location>
</feature>
<keyword evidence="18" id="KW-0479">Metal-binding</keyword>
<organism evidence="20 21">
    <name type="scientific">bacterium (Candidatus Gribaldobacteria) CG23_combo_of_CG06-09_8_20_14_all_37_87_8</name>
    <dbReference type="NCBI Taxonomy" id="2014278"/>
    <lineage>
        <taxon>Bacteria</taxon>
        <taxon>Candidatus Gribaldobacteria</taxon>
    </lineage>
</organism>
<evidence type="ECO:0000313" key="20">
    <source>
        <dbReference type="EMBL" id="PIP31525.1"/>
    </source>
</evidence>
<dbReference type="Gene3D" id="1.10.287.3610">
    <property type="match status" value="1"/>
</dbReference>
<dbReference type="GO" id="GO:0005524">
    <property type="term" value="F:ATP binding"/>
    <property type="evidence" value="ECO:0007669"/>
    <property type="project" value="UniProtKB-KW"/>
</dbReference>
<feature type="binding site" evidence="17">
    <location>
        <position position="13"/>
    </location>
    <ligand>
        <name>ATP</name>
        <dbReference type="ChEBI" id="CHEBI:30616"/>
    </ligand>
</feature>
<evidence type="ECO:0000256" key="16">
    <source>
        <dbReference type="PIRSR" id="PIRSR600829-2"/>
    </source>
</evidence>
<dbReference type="InterPro" id="IPR036945">
    <property type="entry name" value="DAGK_sf"/>
</dbReference>
<evidence type="ECO:0000256" key="9">
    <source>
        <dbReference type="ARBA" id="ARBA00022840"/>
    </source>
</evidence>
<evidence type="ECO:0000256" key="11">
    <source>
        <dbReference type="ARBA" id="ARBA00023098"/>
    </source>
</evidence>
<evidence type="ECO:0000256" key="17">
    <source>
        <dbReference type="PIRSR" id="PIRSR600829-3"/>
    </source>
</evidence>
<keyword evidence="3" id="KW-1003">Cell membrane</keyword>
<dbReference type="InterPro" id="IPR000829">
    <property type="entry name" value="DAGK"/>
</dbReference>
<evidence type="ECO:0000313" key="21">
    <source>
        <dbReference type="Proteomes" id="UP000230447"/>
    </source>
</evidence>
<name>A0A2G9ZEC0_9BACT</name>
<evidence type="ECO:0000256" key="8">
    <source>
        <dbReference type="ARBA" id="ARBA00022777"/>
    </source>
</evidence>
<keyword evidence="11" id="KW-0443">Lipid metabolism</keyword>
<feature type="binding site" evidence="17">
    <location>
        <position position="73"/>
    </location>
    <ligand>
        <name>ATP</name>
        <dbReference type="ChEBI" id="CHEBI:30616"/>
    </ligand>
</feature>
<feature type="binding site" evidence="16">
    <location>
        <position position="66"/>
    </location>
    <ligand>
        <name>substrate</name>
    </ligand>
</feature>
<feature type="transmembrane region" description="Helical" evidence="19">
    <location>
        <begin position="28"/>
        <end position="47"/>
    </location>
</feature>
<evidence type="ECO:0000256" key="4">
    <source>
        <dbReference type="ARBA" id="ARBA00022516"/>
    </source>
</evidence>
<keyword evidence="18" id="KW-0460">Magnesium</keyword>
<dbReference type="GO" id="GO:0005886">
    <property type="term" value="C:plasma membrane"/>
    <property type="evidence" value="ECO:0007669"/>
    <property type="project" value="UniProtKB-SubCell"/>
</dbReference>
<comment type="similarity">
    <text evidence="2">Belongs to the bacterial diacylglycerol kinase family.</text>
</comment>
<protein>
    <submittedName>
        <fullName evidence="20">Diacylglycerol kinase</fullName>
    </submittedName>
</protein>
<sequence>MFDFKKLVLSFKYAITGIKTAFKKEQSFRLMLLAVFFVLGLSFILGLNNFAKAILVLSCGFVLGLELLNSQIEKILDIVQPCLDSRVKHIKDLSAGAVLIASITALVVAIFLFLPHLL</sequence>
<feature type="active site" description="Proton acceptor" evidence="15">
    <location>
        <position position="66"/>
    </location>
</feature>
<evidence type="ECO:0000256" key="10">
    <source>
        <dbReference type="ARBA" id="ARBA00022989"/>
    </source>
</evidence>
<dbReference type="Proteomes" id="UP000230447">
    <property type="component" value="Unassembled WGS sequence"/>
</dbReference>
<keyword evidence="4" id="KW-0444">Lipid biosynthesis</keyword>
<evidence type="ECO:0000256" key="14">
    <source>
        <dbReference type="ARBA" id="ARBA00023264"/>
    </source>
</evidence>
<dbReference type="GO" id="GO:0016301">
    <property type="term" value="F:kinase activity"/>
    <property type="evidence" value="ECO:0007669"/>
    <property type="project" value="UniProtKB-KW"/>
</dbReference>
<gene>
    <name evidence="20" type="ORF">COX24_03125</name>
</gene>
<feature type="binding site" evidence="18">
    <location>
        <position position="73"/>
    </location>
    <ligand>
        <name>a divalent metal cation</name>
        <dbReference type="ChEBI" id="CHEBI:60240"/>
    </ligand>
</feature>
<evidence type="ECO:0000256" key="15">
    <source>
        <dbReference type="PIRSR" id="PIRSR600829-1"/>
    </source>
</evidence>